<dbReference type="Proteomes" id="UP000255389">
    <property type="component" value="Unassembled WGS sequence"/>
</dbReference>
<accession>A0A378UVI2</accession>
<evidence type="ECO:0000313" key="2">
    <source>
        <dbReference type="Proteomes" id="UP000255389"/>
    </source>
</evidence>
<proteinExistence type="predicted"/>
<dbReference type="EMBL" id="UGQY01000003">
    <property type="protein sequence ID" value="STZ88854.1"/>
    <property type="molecule type" value="Genomic_DNA"/>
</dbReference>
<gene>
    <name evidence="1" type="ORF">NCTC1542_03641</name>
</gene>
<protein>
    <submittedName>
        <fullName evidence="1">HNH nuclease</fullName>
    </submittedName>
</protein>
<sequence length="93" mass="10110">MTTAPEIYRASIDDIGLCLAQQPLYQLQRLPGADTNDTFLYDDSFLHSNVSRRTLRARGDAIELMPGVATGLAGSPGCSNPRWRSCGSMMCDA</sequence>
<name>A0A378UVI2_MYCFO</name>
<reference evidence="1 2" key="1">
    <citation type="submission" date="2018-06" db="EMBL/GenBank/DDBJ databases">
        <authorList>
            <consortium name="Pathogen Informatics"/>
            <person name="Doyle S."/>
        </authorList>
    </citation>
    <scope>NUCLEOTIDE SEQUENCE [LARGE SCALE GENOMIC DNA]</scope>
    <source>
        <strain evidence="1 2">NCTC1542</strain>
    </source>
</reference>
<evidence type="ECO:0000313" key="1">
    <source>
        <dbReference type="EMBL" id="STZ88854.1"/>
    </source>
</evidence>
<organism evidence="1 2">
    <name type="scientific">Mycolicibacterium fortuitum</name>
    <name type="common">Mycobacterium fortuitum</name>
    <dbReference type="NCBI Taxonomy" id="1766"/>
    <lineage>
        <taxon>Bacteria</taxon>
        <taxon>Bacillati</taxon>
        <taxon>Actinomycetota</taxon>
        <taxon>Actinomycetes</taxon>
        <taxon>Mycobacteriales</taxon>
        <taxon>Mycobacteriaceae</taxon>
        <taxon>Mycolicibacterium</taxon>
    </lineage>
</organism>
<dbReference type="AlphaFoldDB" id="A0A378UVI2"/>